<sequence>MLKSLSSIIILLILLTVITSYSYTSTQTFHFSLHGLTIQVIINSKYHNIVNLTFNNFTYSLIIQTKYNITTNNSIILNHLNDSYILNDADLCNYNSTYNLIIINGTNQIGIIEIKIGSPDYSSPPFSSNPFDTNNSKAADSKSNQFSIFTFIIIGIIAIFATIFLRVLKQNK</sequence>
<evidence type="ECO:0000313" key="3">
    <source>
        <dbReference type="Proteomes" id="UP000193404"/>
    </source>
</evidence>
<name>A0A1W6JZX9_9CREN</name>
<accession>A0A1W6JZX9</accession>
<dbReference type="EMBL" id="CP020477">
    <property type="protein sequence ID" value="ARM75819.1"/>
    <property type="molecule type" value="Genomic_DNA"/>
</dbReference>
<dbReference type="KEGG" id="aman:B6F84_07055"/>
<dbReference type="RefSeq" id="WP_148691599.1">
    <property type="nucleotide sequence ID" value="NZ_CP020477.1"/>
</dbReference>
<keyword evidence="1" id="KW-0812">Transmembrane</keyword>
<reference evidence="2 3" key="1">
    <citation type="submission" date="2017-03" db="EMBL/GenBank/DDBJ databases">
        <title>Sulfur activation and transportation mechanism of thermophilic Archaea Acidianus manzaensis YN-25.</title>
        <authorList>
            <person name="Ma Y."/>
            <person name="Yang Y."/>
            <person name="Xia J."/>
        </authorList>
    </citation>
    <scope>NUCLEOTIDE SEQUENCE [LARGE SCALE GENOMIC DNA]</scope>
    <source>
        <strain evidence="2 3">YN-25</strain>
    </source>
</reference>
<keyword evidence="1" id="KW-0472">Membrane</keyword>
<organism evidence="2 3">
    <name type="scientific">Acidianus manzaensis</name>
    <dbReference type="NCBI Taxonomy" id="282676"/>
    <lineage>
        <taxon>Archaea</taxon>
        <taxon>Thermoproteota</taxon>
        <taxon>Thermoprotei</taxon>
        <taxon>Sulfolobales</taxon>
        <taxon>Sulfolobaceae</taxon>
        <taxon>Acidianus</taxon>
    </lineage>
</organism>
<gene>
    <name evidence="2" type="ORF">B6F84_07055</name>
</gene>
<evidence type="ECO:0000313" key="2">
    <source>
        <dbReference type="EMBL" id="ARM75819.1"/>
    </source>
</evidence>
<protein>
    <submittedName>
        <fullName evidence="2">Uncharacterized protein</fullName>
    </submittedName>
</protein>
<keyword evidence="3" id="KW-1185">Reference proteome</keyword>
<evidence type="ECO:0000256" key="1">
    <source>
        <dbReference type="SAM" id="Phobius"/>
    </source>
</evidence>
<dbReference type="Proteomes" id="UP000193404">
    <property type="component" value="Chromosome"/>
</dbReference>
<dbReference type="STRING" id="282676.B6F84_07055"/>
<feature type="transmembrane region" description="Helical" evidence="1">
    <location>
        <begin position="146"/>
        <end position="168"/>
    </location>
</feature>
<dbReference type="AlphaFoldDB" id="A0A1W6JZX9"/>
<proteinExistence type="predicted"/>
<keyword evidence="1" id="KW-1133">Transmembrane helix</keyword>
<dbReference type="GeneID" id="41590664"/>